<evidence type="ECO:0000259" key="2">
    <source>
        <dbReference type="Pfam" id="PF13439"/>
    </source>
</evidence>
<dbReference type="InterPro" id="IPR050194">
    <property type="entry name" value="Glycosyltransferase_grp1"/>
</dbReference>
<feature type="domain" description="Glycosyl transferase family 1" evidence="1">
    <location>
        <begin position="212"/>
        <end position="375"/>
    </location>
</feature>
<accession>A0A1I2QR72</accession>
<feature type="domain" description="Glycosyltransferase subfamily 4-like N-terminal" evidence="2">
    <location>
        <begin position="14"/>
        <end position="202"/>
    </location>
</feature>
<dbReference type="InterPro" id="IPR028098">
    <property type="entry name" value="Glyco_trans_4-like_N"/>
</dbReference>
<dbReference type="AlphaFoldDB" id="A0A1I2QR72"/>
<dbReference type="EMBL" id="FOOY01000007">
    <property type="protein sequence ID" value="SFG28111.1"/>
    <property type="molecule type" value="Genomic_DNA"/>
</dbReference>
<dbReference type="Pfam" id="PF00534">
    <property type="entry name" value="Glycos_transf_1"/>
    <property type="match status" value="1"/>
</dbReference>
<protein>
    <submittedName>
        <fullName evidence="3">Glycosyltransferase involved in cell wall bisynthesis</fullName>
    </submittedName>
</protein>
<dbReference type="Proteomes" id="UP000198752">
    <property type="component" value="Unassembled WGS sequence"/>
</dbReference>
<evidence type="ECO:0000259" key="1">
    <source>
        <dbReference type="Pfam" id="PF00534"/>
    </source>
</evidence>
<dbReference type="PANTHER" id="PTHR45947:SF14">
    <property type="entry name" value="SLL1723 PROTEIN"/>
    <property type="match status" value="1"/>
</dbReference>
<keyword evidence="3" id="KW-0808">Transferase</keyword>
<dbReference type="STRING" id="269670.SAMN02982927_01233"/>
<sequence length="403" mass="45234">MKILLATFWVIPHVGGVWNYMVQLKESLEKMGHNVDLLGYGEDKAYIHLVNKKKKISVNALCPEKSRAYHHQNNTNERVAQTERHMKFYEAAAASLGLSDYDLIHTQDVLSTAAISHIKPKHVPLVATLHGSVALKTFYELEATHQSSSTSTAKEYFKNLEHFGATCADITIVANHWLKNVLIHEFDVPAEQIQVHHYGYNCTHFVKQLTTKTSLRTKKKVIIYTGRLVMLKGVDFLLSALGRLKQQRAENDWVCWIVGDGDMSEQLTAQAKKLGLINDVIFFGTRQDVPYLLSQADIHVSPSLLDNQPLSVIEAQLAGKAVIVSRSGGLPEMVDDGVTGIIVPERDPQALSEKLDFLLDNDRLREKLGTSASKWGSGHWSQECAVQNLVRIYEQVKRKEGQD</sequence>
<dbReference type="PANTHER" id="PTHR45947">
    <property type="entry name" value="SULFOQUINOVOSYL TRANSFERASE SQD2"/>
    <property type="match status" value="1"/>
</dbReference>
<dbReference type="SUPFAM" id="SSF53756">
    <property type="entry name" value="UDP-Glycosyltransferase/glycogen phosphorylase"/>
    <property type="match status" value="1"/>
</dbReference>
<reference evidence="4" key="1">
    <citation type="submission" date="2016-10" db="EMBL/GenBank/DDBJ databases">
        <authorList>
            <person name="Varghese N."/>
            <person name="Submissions S."/>
        </authorList>
    </citation>
    <scope>NUCLEOTIDE SEQUENCE [LARGE SCALE GENOMIC DNA]</scope>
    <source>
        <strain evidence="4">ATCC 700379</strain>
    </source>
</reference>
<gene>
    <name evidence="3" type="ORF">SAMN02982927_01233</name>
</gene>
<keyword evidence="4" id="KW-1185">Reference proteome</keyword>
<dbReference type="GO" id="GO:0016757">
    <property type="term" value="F:glycosyltransferase activity"/>
    <property type="evidence" value="ECO:0007669"/>
    <property type="project" value="InterPro"/>
</dbReference>
<proteinExistence type="predicted"/>
<evidence type="ECO:0000313" key="4">
    <source>
        <dbReference type="Proteomes" id="UP000198752"/>
    </source>
</evidence>
<name>A0A1I2QR72_9BACL</name>
<dbReference type="CDD" id="cd03801">
    <property type="entry name" value="GT4_PimA-like"/>
    <property type="match status" value="1"/>
</dbReference>
<dbReference type="Gene3D" id="3.40.50.2000">
    <property type="entry name" value="Glycogen Phosphorylase B"/>
    <property type="match status" value="2"/>
</dbReference>
<evidence type="ECO:0000313" key="3">
    <source>
        <dbReference type="EMBL" id="SFG28111.1"/>
    </source>
</evidence>
<dbReference type="RefSeq" id="WP_093671135.1">
    <property type="nucleotide sequence ID" value="NZ_FOOY01000007.1"/>
</dbReference>
<organism evidence="3 4">
    <name type="scientific">Sporolactobacillus nakayamae</name>
    <dbReference type="NCBI Taxonomy" id="269670"/>
    <lineage>
        <taxon>Bacteria</taxon>
        <taxon>Bacillati</taxon>
        <taxon>Bacillota</taxon>
        <taxon>Bacilli</taxon>
        <taxon>Bacillales</taxon>
        <taxon>Sporolactobacillaceae</taxon>
        <taxon>Sporolactobacillus</taxon>
    </lineage>
</organism>
<dbReference type="InterPro" id="IPR001296">
    <property type="entry name" value="Glyco_trans_1"/>
</dbReference>
<dbReference type="Pfam" id="PF13439">
    <property type="entry name" value="Glyco_transf_4"/>
    <property type="match status" value="1"/>
</dbReference>
<dbReference type="OrthoDB" id="9815550at2"/>